<dbReference type="PROSITE" id="PS51257">
    <property type="entry name" value="PROKAR_LIPOPROTEIN"/>
    <property type="match status" value="1"/>
</dbReference>
<evidence type="ECO:0000313" key="4">
    <source>
        <dbReference type="Proteomes" id="UP000198310"/>
    </source>
</evidence>
<sequence>MSNFLFRPAFLALLASSALFTACKDDNDDPTPDDDNEQITTVTYTLTPQGGGTPLSIQYRDPDGDGGVAGTITPATLVLAPNTTYTGSLALLDETKTPAENTSAEILEEGDEHLFVFSPTGVNLTITATDKDKNNLPIGLSSTAVTGAANATGTTGSLKITLRHQPETKDGTATPGSTDAEVTFPTLVR</sequence>
<evidence type="ECO:0000256" key="2">
    <source>
        <dbReference type="SAM" id="SignalP"/>
    </source>
</evidence>
<evidence type="ECO:0000256" key="1">
    <source>
        <dbReference type="SAM" id="MobiDB-lite"/>
    </source>
</evidence>
<proteinExistence type="predicted"/>
<accession>A0A238YYV5</accession>
<keyword evidence="4" id="KW-1185">Reference proteome</keyword>
<feature type="region of interest" description="Disordered" evidence="1">
    <location>
        <begin position="166"/>
        <end position="189"/>
    </location>
</feature>
<evidence type="ECO:0008006" key="5">
    <source>
        <dbReference type="Google" id="ProtNLM"/>
    </source>
</evidence>
<keyword evidence="2" id="KW-0732">Signal</keyword>
<dbReference type="EMBL" id="FZNS01000006">
    <property type="protein sequence ID" value="SNR76250.1"/>
    <property type="molecule type" value="Genomic_DNA"/>
</dbReference>
<dbReference type="AlphaFoldDB" id="A0A238YYV5"/>
<feature type="signal peptide" evidence="2">
    <location>
        <begin position="1"/>
        <end position="21"/>
    </location>
</feature>
<name>A0A238YYV5_9BACT</name>
<organism evidence="3 4">
    <name type="scientific">Hymenobacter mucosus</name>
    <dbReference type="NCBI Taxonomy" id="1411120"/>
    <lineage>
        <taxon>Bacteria</taxon>
        <taxon>Pseudomonadati</taxon>
        <taxon>Bacteroidota</taxon>
        <taxon>Cytophagia</taxon>
        <taxon>Cytophagales</taxon>
        <taxon>Hymenobacteraceae</taxon>
        <taxon>Hymenobacter</taxon>
    </lineage>
</organism>
<dbReference type="RefSeq" id="WP_089333285.1">
    <property type="nucleotide sequence ID" value="NZ_FZNS01000006.1"/>
</dbReference>
<gene>
    <name evidence="3" type="ORF">SAMN06269173_106201</name>
</gene>
<evidence type="ECO:0000313" key="3">
    <source>
        <dbReference type="EMBL" id="SNR76250.1"/>
    </source>
</evidence>
<feature type="chain" id="PRO_5012172820" description="Type 1 periplasmic binding fold superfamily protein" evidence="2">
    <location>
        <begin position="22"/>
        <end position="189"/>
    </location>
</feature>
<protein>
    <recommendedName>
        <fullName evidence="5">Type 1 periplasmic binding fold superfamily protein</fullName>
    </recommendedName>
</protein>
<reference evidence="4" key="1">
    <citation type="submission" date="2017-06" db="EMBL/GenBank/DDBJ databases">
        <authorList>
            <person name="Varghese N."/>
            <person name="Submissions S."/>
        </authorList>
    </citation>
    <scope>NUCLEOTIDE SEQUENCE [LARGE SCALE GENOMIC DNA]</scope>
    <source>
        <strain evidence="4">DSM 28041</strain>
    </source>
</reference>
<dbReference type="Proteomes" id="UP000198310">
    <property type="component" value="Unassembled WGS sequence"/>
</dbReference>